<dbReference type="InterPro" id="IPR029044">
    <property type="entry name" value="Nucleotide-diphossugar_trans"/>
</dbReference>
<evidence type="ECO:0000256" key="5">
    <source>
        <dbReference type="ARBA" id="ARBA00022842"/>
    </source>
</evidence>
<dbReference type="PANTHER" id="PTHR48090">
    <property type="entry name" value="UNDECAPRENYL-PHOSPHATE 4-DEOXY-4-FORMAMIDO-L-ARABINOSE TRANSFERASE-RELATED"/>
    <property type="match status" value="1"/>
</dbReference>
<keyword evidence="3" id="KW-0328">Glycosyltransferase</keyword>
<dbReference type="EMBL" id="BAABRV010000002">
    <property type="protein sequence ID" value="GAA5532393.1"/>
    <property type="molecule type" value="Genomic_DNA"/>
</dbReference>
<evidence type="ECO:0000256" key="3">
    <source>
        <dbReference type="ARBA" id="ARBA00022676"/>
    </source>
</evidence>
<name>A0ABP9XBZ7_9DEIO</name>
<evidence type="ECO:0000259" key="6">
    <source>
        <dbReference type="Pfam" id="PF00535"/>
    </source>
</evidence>
<dbReference type="Proteomes" id="UP001404956">
    <property type="component" value="Unassembled WGS sequence"/>
</dbReference>
<evidence type="ECO:0000256" key="1">
    <source>
        <dbReference type="ARBA" id="ARBA00001946"/>
    </source>
</evidence>
<dbReference type="CDD" id="cd04179">
    <property type="entry name" value="DPM_DPG-synthase_like"/>
    <property type="match status" value="1"/>
</dbReference>
<protein>
    <recommendedName>
        <fullName evidence="6">Glycosyltransferase 2-like domain-containing protein</fullName>
    </recommendedName>
</protein>
<accession>A0ABP9XBZ7</accession>
<feature type="domain" description="Glycosyltransferase 2-like" evidence="6">
    <location>
        <begin position="18"/>
        <end position="134"/>
    </location>
</feature>
<comment type="caution">
    <text evidence="7">The sequence shown here is derived from an EMBL/GenBank/DDBJ whole genome shotgun (WGS) entry which is preliminary data.</text>
</comment>
<proteinExistence type="inferred from homology"/>
<evidence type="ECO:0000313" key="7">
    <source>
        <dbReference type="EMBL" id="GAA5532393.1"/>
    </source>
</evidence>
<comment type="similarity">
    <text evidence="2">Belongs to the glycosyltransferase 2 family.</text>
</comment>
<dbReference type="InterPro" id="IPR050256">
    <property type="entry name" value="Glycosyltransferase_2"/>
</dbReference>
<comment type="cofactor">
    <cofactor evidence="1">
        <name>Mg(2+)</name>
        <dbReference type="ChEBI" id="CHEBI:18420"/>
    </cofactor>
</comment>
<evidence type="ECO:0000313" key="8">
    <source>
        <dbReference type="Proteomes" id="UP001404956"/>
    </source>
</evidence>
<dbReference type="Pfam" id="PF00535">
    <property type="entry name" value="Glycos_transf_2"/>
    <property type="match status" value="1"/>
</dbReference>
<organism evidence="7 8">
    <name type="scientific">Deinococcus aluminii</name>
    <dbReference type="NCBI Taxonomy" id="1656885"/>
    <lineage>
        <taxon>Bacteria</taxon>
        <taxon>Thermotogati</taxon>
        <taxon>Deinococcota</taxon>
        <taxon>Deinococci</taxon>
        <taxon>Deinococcales</taxon>
        <taxon>Deinococcaceae</taxon>
        <taxon>Deinococcus</taxon>
    </lineage>
</organism>
<dbReference type="PANTHER" id="PTHR48090:SF10">
    <property type="entry name" value="GLUCOSYL-3-PHOSPHOGLYCERATE SYNTHASE"/>
    <property type="match status" value="1"/>
</dbReference>
<keyword evidence="4" id="KW-0808">Transferase</keyword>
<sequence length="223" mass="24606">MSGMQQAQAQETGARVAVVIPAFNEEETVAGVIRVARELTPEVVVASDGSSDRTAQVARDAGARVVELHENVGKGPALKAALEATTAEYVVMLDADLMGLTRDHLEQLLRPVRAGKLDMAIGVFEGGGFASDWGNKLTPHLSGQRACRRDWLLAVPRLGDERWPEPPITDHLRATGALWGYVELGQVRQVLKETKRGFWKGVSYRTKMYADLLTYKRRKRREG</sequence>
<dbReference type="SUPFAM" id="SSF53448">
    <property type="entry name" value="Nucleotide-diphospho-sugar transferases"/>
    <property type="match status" value="1"/>
</dbReference>
<dbReference type="InterPro" id="IPR001173">
    <property type="entry name" value="Glyco_trans_2-like"/>
</dbReference>
<evidence type="ECO:0000256" key="2">
    <source>
        <dbReference type="ARBA" id="ARBA00006739"/>
    </source>
</evidence>
<keyword evidence="5" id="KW-0460">Magnesium</keyword>
<gene>
    <name evidence="7" type="ORF">Dalu01_00782</name>
</gene>
<dbReference type="RefSeq" id="WP_164973467.1">
    <property type="nucleotide sequence ID" value="NZ_BAABRV010000002.1"/>
</dbReference>
<reference evidence="7 8" key="1">
    <citation type="submission" date="2024-02" db="EMBL/GenBank/DDBJ databases">
        <title>Deinococcus aluminii NBRC 112889.</title>
        <authorList>
            <person name="Ichikawa N."/>
            <person name="Katano-Makiyama Y."/>
            <person name="Hidaka K."/>
        </authorList>
    </citation>
    <scope>NUCLEOTIDE SEQUENCE [LARGE SCALE GENOMIC DNA]</scope>
    <source>
        <strain evidence="7 8">NBRC 112889</strain>
    </source>
</reference>
<dbReference type="Gene3D" id="3.90.550.10">
    <property type="entry name" value="Spore Coat Polysaccharide Biosynthesis Protein SpsA, Chain A"/>
    <property type="match status" value="1"/>
</dbReference>
<keyword evidence="8" id="KW-1185">Reference proteome</keyword>
<evidence type="ECO:0000256" key="4">
    <source>
        <dbReference type="ARBA" id="ARBA00022679"/>
    </source>
</evidence>